<keyword evidence="8 11" id="KW-0472">Membrane</keyword>
<feature type="region of interest" description="Disordered" evidence="10">
    <location>
        <begin position="243"/>
        <end position="275"/>
    </location>
</feature>
<evidence type="ECO:0000256" key="3">
    <source>
        <dbReference type="ARBA" id="ARBA00022692"/>
    </source>
</evidence>
<dbReference type="Pfam" id="PF07714">
    <property type="entry name" value="PK_Tyr_Ser-Thr"/>
    <property type="match status" value="1"/>
</dbReference>
<evidence type="ECO:0000313" key="15">
    <source>
        <dbReference type="Proteomes" id="UP000026962"/>
    </source>
</evidence>
<evidence type="ECO:0000256" key="2">
    <source>
        <dbReference type="ARBA" id="ARBA00022475"/>
    </source>
</evidence>
<dbReference type="Pfam" id="PF23472">
    <property type="entry name" value="LysM2_CERK1_LYK3_4_5"/>
    <property type="match status" value="1"/>
</dbReference>
<dbReference type="FunFam" id="1.10.510.10:FF:000468">
    <property type="entry name" value="PTI1-like tyrosine-protein kinase 3"/>
    <property type="match status" value="1"/>
</dbReference>
<feature type="compositionally biased region" description="Pro residues" evidence="10">
    <location>
        <begin position="247"/>
        <end position="266"/>
    </location>
</feature>
<evidence type="ECO:0000256" key="7">
    <source>
        <dbReference type="ARBA" id="ARBA00022989"/>
    </source>
</evidence>
<dbReference type="InterPro" id="IPR056562">
    <property type="entry name" value="LysM2_CERK1_LYK3_4_5"/>
</dbReference>
<dbReference type="PANTHER" id="PTHR45927">
    <property type="entry name" value="LYSM-DOMAIN RECEPTOR-LIKE KINASE-RELATED"/>
    <property type="match status" value="1"/>
</dbReference>
<feature type="domain" description="Protein kinase" evidence="13">
    <location>
        <begin position="347"/>
        <end position="658"/>
    </location>
</feature>
<reference evidence="14" key="1">
    <citation type="submission" date="2015-04" db="UniProtKB">
        <authorList>
            <consortium name="EnsemblPlants"/>
        </authorList>
    </citation>
    <scope>IDENTIFICATION</scope>
</reference>
<dbReference type="AlphaFoldDB" id="A0A0E0LDN7"/>
<evidence type="ECO:0000256" key="11">
    <source>
        <dbReference type="SAM" id="Phobius"/>
    </source>
</evidence>
<protein>
    <recommendedName>
        <fullName evidence="13">Protein kinase domain-containing protein</fullName>
    </recommendedName>
</protein>
<evidence type="ECO:0000256" key="6">
    <source>
        <dbReference type="ARBA" id="ARBA00022840"/>
    </source>
</evidence>
<evidence type="ECO:0000259" key="13">
    <source>
        <dbReference type="PROSITE" id="PS50011"/>
    </source>
</evidence>
<keyword evidence="5" id="KW-0547">Nucleotide-binding</keyword>
<organism evidence="14">
    <name type="scientific">Oryza punctata</name>
    <name type="common">Red rice</name>
    <dbReference type="NCBI Taxonomy" id="4537"/>
    <lineage>
        <taxon>Eukaryota</taxon>
        <taxon>Viridiplantae</taxon>
        <taxon>Streptophyta</taxon>
        <taxon>Embryophyta</taxon>
        <taxon>Tracheophyta</taxon>
        <taxon>Spermatophyta</taxon>
        <taxon>Magnoliopsida</taxon>
        <taxon>Liliopsida</taxon>
        <taxon>Poales</taxon>
        <taxon>Poaceae</taxon>
        <taxon>BOP clade</taxon>
        <taxon>Oryzoideae</taxon>
        <taxon>Oryzeae</taxon>
        <taxon>Oryzinae</taxon>
        <taxon>Oryza</taxon>
    </lineage>
</organism>
<proteinExistence type="predicted"/>
<evidence type="ECO:0000256" key="8">
    <source>
        <dbReference type="ARBA" id="ARBA00023136"/>
    </source>
</evidence>
<keyword evidence="15" id="KW-1185">Reference proteome</keyword>
<keyword evidence="6" id="KW-0067">ATP-binding</keyword>
<sequence length="674" mass="71661">MSVLRRFLLLLVVLLAAPMAAAQQQYEANAQDDCDTDNGSSVLGYTCATASPPCTAYLTFRSAPPSYASPITVSYLLNASVPAVAAANAVPVAPPVARDGLLLVPVPCACTAAGYYQHDAGYVIQFDDETYFIMANDTYQGLTTCQALMAQNPAHDSLNLYPGIKLNVPLRCACPSPAQAAAGVKYLVTYLLGWEDDSSTVADRFGADYQAVLFANNLTDDSTVYPFTTMLVPLKHRPKADVTVLPLPEPPSPSPAPAVSAPPPPAVHSSESGSGRWKESFRGRCIGIGVGVGFAVLASGALLALFLLWRRWRWQRNGELPRTAILDMPLATGKEGAKATPTTLVDVDVRDAVGSLTVYEYAELERATARFAQEQRIGNSSVYRAVINGNAAAVKRVAGDVGIGEVSVLGRVNHSCLVRLFGLCVHHGDTYLVFELAENGALSDWIHAGGGDNGGRALAWRQRMQVAFDVADGLNYLHNYTSPPYVHKNLKSSNVLLDADFRAKVSNFGLARAVVISGARAGAGAQMTSRVVGTQGYLAPEYLEHGLIGPHLDVFAFGVVLLELLSGKEAAPARDGGDGGEALALLLWEEAEGQLLVDGDDARDKVAAFMDSRLRGDYPSEVALAMTALALRCIAREPRARPSMAEVFLSLSKSHSSTLDLPPMELSVPAATLG</sequence>
<dbReference type="InterPro" id="IPR011009">
    <property type="entry name" value="Kinase-like_dom_sf"/>
</dbReference>
<evidence type="ECO:0000256" key="1">
    <source>
        <dbReference type="ARBA" id="ARBA00004162"/>
    </source>
</evidence>
<dbReference type="OMA" id="YVIQFDD"/>
<evidence type="ECO:0000256" key="12">
    <source>
        <dbReference type="SAM" id="SignalP"/>
    </source>
</evidence>
<evidence type="ECO:0000256" key="10">
    <source>
        <dbReference type="SAM" id="MobiDB-lite"/>
    </source>
</evidence>
<comment type="subcellular location">
    <subcellularLocation>
        <location evidence="1">Cell membrane</location>
        <topology evidence="1">Single-pass membrane protein</topology>
    </subcellularLocation>
</comment>
<feature type="chain" id="PRO_5002366143" description="Protein kinase domain-containing protein" evidence="12">
    <location>
        <begin position="23"/>
        <end position="674"/>
    </location>
</feature>
<dbReference type="Gramene" id="OPUNC06G19500.1">
    <property type="protein sequence ID" value="OPUNC06G19500.1"/>
    <property type="gene ID" value="OPUNC06G19500"/>
</dbReference>
<dbReference type="InterPro" id="IPR052611">
    <property type="entry name" value="Plant_RLK_LysM"/>
</dbReference>
<dbReference type="InterPro" id="IPR000719">
    <property type="entry name" value="Prot_kinase_dom"/>
</dbReference>
<keyword evidence="2" id="KW-1003">Cell membrane</keyword>
<feature type="transmembrane region" description="Helical" evidence="11">
    <location>
        <begin position="286"/>
        <end position="309"/>
    </location>
</feature>
<dbReference type="InterPro" id="IPR056561">
    <property type="entry name" value="NFP_LYK_LysM1"/>
</dbReference>
<evidence type="ECO:0000256" key="9">
    <source>
        <dbReference type="ARBA" id="ARBA00023157"/>
    </source>
</evidence>
<dbReference type="EnsemblPlants" id="OPUNC06G19500.1">
    <property type="protein sequence ID" value="OPUNC06G19500.1"/>
    <property type="gene ID" value="OPUNC06G19500"/>
</dbReference>
<feature type="signal peptide" evidence="12">
    <location>
        <begin position="1"/>
        <end position="22"/>
    </location>
</feature>
<name>A0A0E0LDN7_ORYPU</name>
<keyword evidence="7 11" id="KW-1133">Transmembrane helix</keyword>
<dbReference type="Gene3D" id="1.10.510.10">
    <property type="entry name" value="Transferase(Phosphotransferase) domain 1"/>
    <property type="match status" value="1"/>
</dbReference>
<evidence type="ECO:0000256" key="5">
    <source>
        <dbReference type="ARBA" id="ARBA00022741"/>
    </source>
</evidence>
<dbReference type="Pfam" id="PF23446">
    <property type="entry name" value="LysM1_NFP_LYK"/>
    <property type="match status" value="1"/>
</dbReference>
<reference evidence="14" key="2">
    <citation type="submission" date="2018-05" db="EMBL/GenBank/DDBJ databases">
        <title>OpunRS2 (Oryza punctata Reference Sequence Version 2).</title>
        <authorList>
            <person name="Zhang J."/>
            <person name="Kudrna D."/>
            <person name="Lee S."/>
            <person name="Talag J."/>
            <person name="Welchert J."/>
            <person name="Wing R.A."/>
        </authorList>
    </citation>
    <scope>NUCLEOTIDE SEQUENCE [LARGE SCALE GENOMIC DNA]</scope>
</reference>
<keyword evidence="3 11" id="KW-0812">Transmembrane</keyword>
<keyword evidence="9" id="KW-1015">Disulfide bond</keyword>
<dbReference type="GO" id="GO:0005886">
    <property type="term" value="C:plasma membrane"/>
    <property type="evidence" value="ECO:0007669"/>
    <property type="project" value="UniProtKB-SubCell"/>
</dbReference>
<dbReference type="Proteomes" id="UP000026962">
    <property type="component" value="Chromosome 6"/>
</dbReference>
<evidence type="ECO:0000313" key="14">
    <source>
        <dbReference type="EnsemblPlants" id="OPUNC06G19500.1"/>
    </source>
</evidence>
<evidence type="ECO:0000256" key="4">
    <source>
        <dbReference type="ARBA" id="ARBA00022729"/>
    </source>
</evidence>
<keyword evidence="4 12" id="KW-0732">Signal</keyword>
<dbReference type="GO" id="GO:0004672">
    <property type="term" value="F:protein kinase activity"/>
    <property type="evidence" value="ECO:0007669"/>
    <property type="project" value="InterPro"/>
</dbReference>
<dbReference type="InterPro" id="IPR056563">
    <property type="entry name" value="LysM3_LYK4_5"/>
</dbReference>
<dbReference type="Pfam" id="PF23473">
    <property type="entry name" value="LysM3_LYK4_5"/>
    <property type="match status" value="1"/>
</dbReference>
<dbReference type="GO" id="GO:0005524">
    <property type="term" value="F:ATP binding"/>
    <property type="evidence" value="ECO:0007669"/>
    <property type="project" value="UniProtKB-KW"/>
</dbReference>
<accession>A0A0E0LDN7</accession>
<dbReference type="HOGENOM" id="CLU_000288_99_1_1"/>
<dbReference type="PROSITE" id="PS50011">
    <property type="entry name" value="PROTEIN_KINASE_DOM"/>
    <property type="match status" value="1"/>
</dbReference>
<dbReference type="eggNOG" id="ENOG502QSFN">
    <property type="taxonomic scope" value="Eukaryota"/>
</dbReference>
<dbReference type="Gene3D" id="3.30.200.20">
    <property type="entry name" value="Phosphorylase Kinase, domain 1"/>
    <property type="match status" value="1"/>
</dbReference>
<dbReference type="STRING" id="4537.A0A0E0LDN7"/>
<dbReference type="PANTHER" id="PTHR45927:SF14">
    <property type="entry name" value="OS06G0625300 PROTEIN"/>
    <property type="match status" value="1"/>
</dbReference>
<dbReference type="InterPro" id="IPR001245">
    <property type="entry name" value="Ser-Thr/Tyr_kinase_cat_dom"/>
</dbReference>
<dbReference type="SUPFAM" id="SSF56112">
    <property type="entry name" value="Protein kinase-like (PK-like)"/>
    <property type="match status" value="1"/>
</dbReference>